<sequence length="108" mass="11992">MWGYRMVDMEHVQVTAVHVLGHLRVRLMFSDGLIRDLDLGPLLDAAPAFARHRRDPTFFSRVRCQDGTIAWPDNTSLDSFVLHGGADPAAAPPPRLIGEHRPPVEVTG</sequence>
<evidence type="ECO:0008006" key="3">
    <source>
        <dbReference type="Google" id="ProtNLM"/>
    </source>
</evidence>
<dbReference type="SUPFAM" id="SSF143880">
    <property type="entry name" value="NE0471 N-terminal domain-like"/>
    <property type="match status" value="1"/>
</dbReference>
<protein>
    <recommendedName>
        <fullName evidence="3">DUF2442 domain-containing protein</fullName>
    </recommendedName>
</protein>
<dbReference type="InterPro" id="IPR036782">
    <property type="entry name" value="NE0471-like_N"/>
</dbReference>
<dbReference type="AlphaFoldDB" id="A0A2W6A4Y6"/>
<dbReference type="EMBL" id="QHBU01000252">
    <property type="protein sequence ID" value="PZR78644.1"/>
    <property type="molecule type" value="Genomic_DNA"/>
</dbReference>
<gene>
    <name evidence="1" type="ORF">DLM65_12345</name>
</gene>
<reference evidence="1 2" key="1">
    <citation type="journal article" date="2017" name="Nature">
        <title>Atmospheric trace gases support primary production in Antarctic desert surface soil.</title>
        <authorList>
            <person name="Ji M."/>
            <person name="Greening C."/>
            <person name="Vanwonterghem I."/>
            <person name="Carere C.R."/>
            <person name="Bay S.K."/>
            <person name="Steen J.A."/>
            <person name="Montgomery K."/>
            <person name="Lines T."/>
            <person name="Beardall J."/>
            <person name="van Dorst J."/>
            <person name="Snape I."/>
            <person name="Stott M.B."/>
            <person name="Hugenholtz P."/>
            <person name="Ferrari B.C."/>
        </authorList>
    </citation>
    <scope>NUCLEOTIDE SEQUENCE [LARGE SCALE GENOMIC DNA]</scope>
    <source>
        <strain evidence="1">RRmetagenome_bin12</strain>
    </source>
</reference>
<dbReference type="Gene3D" id="3.30.2020.10">
    <property type="entry name" value="NE0471-like N-terminal domain"/>
    <property type="match status" value="1"/>
</dbReference>
<dbReference type="Proteomes" id="UP000248724">
    <property type="component" value="Unassembled WGS sequence"/>
</dbReference>
<evidence type="ECO:0000313" key="1">
    <source>
        <dbReference type="EMBL" id="PZR78644.1"/>
    </source>
</evidence>
<proteinExistence type="predicted"/>
<evidence type="ECO:0000313" key="2">
    <source>
        <dbReference type="Proteomes" id="UP000248724"/>
    </source>
</evidence>
<name>A0A2W6A4Y6_9BACT</name>
<organism evidence="1 2">
    <name type="scientific">Candidatus Aeolococcus gillhamiae</name>
    <dbReference type="NCBI Taxonomy" id="3127015"/>
    <lineage>
        <taxon>Bacteria</taxon>
        <taxon>Bacillati</taxon>
        <taxon>Candidatus Dormiibacterota</taxon>
        <taxon>Candidatus Dormibacteria</taxon>
        <taxon>Candidatus Aeolococcales</taxon>
        <taxon>Candidatus Aeolococcaceae</taxon>
        <taxon>Candidatus Aeolococcus</taxon>
    </lineage>
</organism>
<accession>A0A2W6A4Y6</accession>
<comment type="caution">
    <text evidence="1">The sequence shown here is derived from an EMBL/GenBank/DDBJ whole genome shotgun (WGS) entry which is preliminary data.</text>
</comment>